<feature type="active site" description="Nucleophile" evidence="9">
    <location>
        <position position="189"/>
    </location>
</feature>
<dbReference type="GO" id="GO:0016757">
    <property type="term" value="F:glycosyltransferase activity"/>
    <property type="evidence" value="ECO:0007669"/>
    <property type="project" value="UniProtKB-KW"/>
</dbReference>
<evidence type="ECO:0000256" key="5">
    <source>
        <dbReference type="ARBA" id="ARBA00022801"/>
    </source>
</evidence>
<keyword evidence="14" id="KW-1185">Reference proteome</keyword>
<evidence type="ECO:0000256" key="1">
    <source>
        <dbReference type="ARBA" id="ARBA00004752"/>
    </source>
</evidence>
<dbReference type="Pfam" id="PF03734">
    <property type="entry name" value="YkuD"/>
    <property type="match status" value="1"/>
</dbReference>
<dbReference type="InterPro" id="IPR005490">
    <property type="entry name" value="LD_TPept_cat_dom"/>
</dbReference>
<evidence type="ECO:0000313" key="13">
    <source>
        <dbReference type="EMBL" id="OLR64820.1"/>
    </source>
</evidence>
<dbReference type="GO" id="GO:0071555">
    <property type="term" value="P:cell wall organization"/>
    <property type="evidence" value="ECO:0007669"/>
    <property type="project" value="UniProtKB-UniRule"/>
</dbReference>
<dbReference type="Gene3D" id="2.40.440.10">
    <property type="entry name" value="L,D-transpeptidase catalytic domain-like"/>
    <property type="match status" value="1"/>
</dbReference>
<evidence type="ECO:0000313" key="14">
    <source>
        <dbReference type="Proteomes" id="UP000187166"/>
    </source>
</evidence>
<keyword evidence="7 9" id="KW-0573">Peptidoglycan synthesis</keyword>
<evidence type="ECO:0000256" key="10">
    <source>
        <dbReference type="SAM" id="MobiDB-lite"/>
    </source>
</evidence>
<dbReference type="GO" id="GO:0005576">
    <property type="term" value="C:extracellular region"/>
    <property type="evidence" value="ECO:0007669"/>
    <property type="project" value="TreeGrafter"/>
</dbReference>
<dbReference type="PANTHER" id="PTHR30582:SF24">
    <property type="entry name" value="L,D-TRANSPEPTIDASE ERFK_SRFK-RELATED"/>
    <property type="match status" value="1"/>
</dbReference>
<evidence type="ECO:0000256" key="11">
    <source>
        <dbReference type="SAM" id="SignalP"/>
    </source>
</evidence>
<name>A0A1U7LZH2_9FIRM</name>
<evidence type="ECO:0000256" key="4">
    <source>
        <dbReference type="ARBA" id="ARBA00022679"/>
    </source>
</evidence>
<evidence type="ECO:0000256" key="3">
    <source>
        <dbReference type="ARBA" id="ARBA00022676"/>
    </source>
</evidence>
<dbReference type="GO" id="GO:0018104">
    <property type="term" value="P:peptidoglycan-protein cross-linking"/>
    <property type="evidence" value="ECO:0007669"/>
    <property type="project" value="TreeGrafter"/>
</dbReference>
<evidence type="ECO:0000256" key="7">
    <source>
        <dbReference type="ARBA" id="ARBA00022984"/>
    </source>
</evidence>
<gene>
    <name evidence="13" type="ORF">BIV18_04430</name>
</gene>
<dbReference type="GO" id="GO:0008360">
    <property type="term" value="P:regulation of cell shape"/>
    <property type="evidence" value="ECO:0007669"/>
    <property type="project" value="UniProtKB-UniRule"/>
</dbReference>
<evidence type="ECO:0000256" key="9">
    <source>
        <dbReference type="PROSITE-ProRule" id="PRU01373"/>
    </source>
</evidence>
<comment type="similarity">
    <text evidence="2">Belongs to the YkuD family.</text>
</comment>
<dbReference type="SUPFAM" id="SSF47090">
    <property type="entry name" value="PGBD-like"/>
    <property type="match status" value="1"/>
</dbReference>
<keyword evidence="11" id="KW-0732">Signal</keyword>
<comment type="caution">
    <text evidence="13">The sequence shown here is derived from an EMBL/GenBank/DDBJ whole genome shotgun (WGS) entry which is preliminary data.</text>
</comment>
<dbReference type="UniPathway" id="UPA00219"/>
<comment type="pathway">
    <text evidence="1 9">Cell wall biogenesis; peptidoglycan biosynthesis.</text>
</comment>
<feature type="active site" description="Proton donor/acceptor" evidence="9">
    <location>
        <position position="173"/>
    </location>
</feature>
<keyword evidence="6 9" id="KW-0133">Cell shape</keyword>
<feature type="signal peptide" evidence="11">
    <location>
        <begin position="1"/>
        <end position="23"/>
    </location>
</feature>
<evidence type="ECO:0000256" key="2">
    <source>
        <dbReference type="ARBA" id="ARBA00005992"/>
    </source>
</evidence>
<feature type="region of interest" description="Disordered" evidence="10">
    <location>
        <begin position="233"/>
        <end position="269"/>
    </location>
</feature>
<dbReference type="EMBL" id="MJIH01000001">
    <property type="protein sequence ID" value="OLR64820.1"/>
    <property type="molecule type" value="Genomic_DNA"/>
</dbReference>
<evidence type="ECO:0000256" key="8">
    <source>
        <dbReference type="ARBA" id="ARBA00023316"/>
    </source>
</evidence>
<dbReference type="InterPro" id="IPR038063">
    <property type="entry name" value="Transpep_catalytic_dom"/>
</dbReference>
<keyword evidence="3" id="KW-0328">Glycosyltransferase</keyword>
<dbReference type="CDD" id="cd16913">
    <property type="entry name" value="YkuD_like"/>
    <property type="match status" value="1"/>
</dbReference>
<dbReference type="PANTHER" id="PTHR30582">
    <property type="entry name" value="L,D-TRANSPEPTIDASE"/>
    <property type="match status" value="1"/>
</dbReference>
<dbReference type="PROSITE" id="PS52029">
    <property type="entry name" value="LD_TPASE"/>
    <property type="match status" value="1"/>
</dbReference>
<dbReference type="Proteomes" id="UP000187166">
    <property type="component" value="Unassembled WGS sequence"/>
</dbReference>
<dbReference type="STRING" id="1465756.BIV18_04430"/>
<evidence type="ECO:0000259" key="12">
    <source>
        <dbReference type="PROSITE" id="PS52029"/>
    </source>
</evidence>
<protein>
    <recommendedName>
        <fullName evidence="12">L,D-TPase catalytic domain-containing protein</fullName>
    </recommendedName>
</protein>
<feature type="chain" id="PRO_5013250922" description="L,D-TPase catalytic domain-containing protein" evidence="11">
    <location>
        <begin position="24"/>
        <end position="269"/>
    </location>
</feature>
<proteinExistence type="inferred from homology"/>
<organism evidence="13 14">
    <name type="scientific">Peptoniphilus porci</name>
    <dbReference type="NCBI Taxonomy" id="2652280"/>
    <lineage>
        <taxon>Bacteria</taxon>
        <taxon>Bacillati</taxon>
        <taxon>Bacillota</taxon>
        <taxon>Tissierellia</taxon>
        <taxon>Tissierellales</taxon>
        <taxon>Peptoniphilaceae</taxon>
        <taxon>Peptoniphilus</taxon>
    </lineage>
</organism>
<dbReference type="SUPFAM" id="SSF141523">
    <property type="entry name" value="L,D-transpeptidase catalytic domain-like"/>
    <property type="match status" value="1"/>
</dbReference>
<keyword evidence="5" id="KW-0378">Hydrolase</keyword>
<dbReference type="InterPro" id="IPR050979">
    <property type="entry name" value="LD-transpeptidase"/>
</dbReference>
<reference evidence="13 14" key="1">
    <citation type="journal article" date="2016" name="Appl. Environ. Microbiol.">
        <title>Function and Phylogeny of Bacterial Butyryl Coenzyme A:Acetate Transferases and Their Diversity in the Proximal Colon of Swine.</title>
        <authorList>
            <person name="Trachsel J."/>
            <person name="Bayles D.O."/>
            <person name="Looft T."/>
            <person name="Levine U.Y."/>
            <person name="Allen H.K."/>
        </authorList>
    </citation>
    <scope>NUCLEOTIDE SEQUENCE [LARGE SCALE GENOMIC DNA]</scope>
    <source>
        <strain evidence="13 14">35-6-1</strain>
    </source>
</reference>
<feature type="domain" description="L,D-TPase catalytic" evidence="12">
    <location>
        <begin position="86"/>
        <end position="214"/>
    </location>
</feature>
<sequence length="269" mass="30334">MNKIKKIGIFILAASLLPNFVFAKGFVRQNNFMNKSGVEKRDELKRWQASMNLPVTGIINEKTKEALYTENYEAYDMITNPPTKGKWIAINKSRRILTMYIGDKSLGKYPVTLGTNATPTPSAKGKIQNMHKNPAWGGMNGKYQPAKADDPNNPLGERWMGLNITGANGYGIHGNIKPNQIGGYYSNGCIRMFNYDVENYVFPNMYVGAPVWIGTDDELESWGVYQYSRIKKEEVSPPAKQKPKEEKKPAEENPTQSIEKIPAQDLLEF</sequence>
<keyword evidence="4" id="KW-0808">Transferase</keyword>
<keyword evidence="8 9" id="KW-0961">Cell wall biogenesis/degradation</keyword>
<dbReference type="AlphaFoldDB" id="A0A1U7LZH2"/>
<accession>A0A1U7LZH2</accession>
<evidence type="ECO:0000256" key="6">
    <source>
        <dbReference type="ARBA" id="ARBA00022960"/>
    </source>
</evidence>
<dbReference type="InterPro" id="IPR036365">
    <property type="entry name" value="PGBD-like_sf"/>
</dbReference>
<dbReference type="GO" id="GO:0071972">
    <property type="term" value="F:peptidoglycan L,D-transpeptidase activity"/>
    <property type="evidence" value="ECO:0007669"/>
    <property type="project" value="TreeGrafter"/>
</dbReference>
<feature type="compositionally biased region" description="Basic and acidic residues" evidence="10">
    <location>
        <begin position="242"/>
        <end position="251"/>
    </location>
</feature>